<evidence type="ECO:0000313" key="2">
    <source>
        <dbReference type="Proteomes" id="UP000032452"/>
    </source>
</evidence>
<protein>
    <recommendedName>
        <fullName evidence="3">Type II secretion system protein GspE N-terminal domain-containing protein</fullName>
    </recommendedName>
</protein>
<dbReference type="PATRIC" id="fig|1618023.3.peg.2171"/>
<comment type="caution">
    <text evidence="1">The sequence shown here is derived from an EMBL/GenBank/DDBJ whole genome shotgun (WGS) entry which is preliminary data.</text>
</comment>
<dbReference type="Proteomes" id="UP000032452">
    <property type="component" value="Unassembled WGS sequence"/>
</dbReference>
<dbReference type="AlphaFoldDB" id="A0A0D8ZNI7"/>
<dbReference type="EMBL" id="JYON01000029">
    <property type="protein sequence ID" value="KJH70044.1"/>
    <property type="molecule type" value="Genomic_DNA"/>
</dbReference>
<evidence type="ECO:0008006" key="3">
    <source>
        <dbReference type="Google" id="ProtNLM"/>
    </source>
</evidence>
<gene>
    <name evidence="1" type="ORF">UH38_20575</name>
</gene>
<evidence type="ECO:0000313" key="1">
    <source>
        <dbReference type="EMBL" id="KJH70044.1"/>
    </source>
</evidence>
<organism evidence="1 2">
    <name type="scientific">Aliterella atlantica CENA595</name>
    <dbReference type="NCBI Taxonomy" id="1618023"/>
    <lineage>
        <taxon>Bacteria</taxon>
        <taxon>Bacillati</taxon>
        <taxon>Cyanobacteriota</taxon>
        <taxon>Cyanophyceae</taxon>
        <taxon>Chroococcidiopsidales</taxon>
        <taxon>Aliterellaceae</taxon>
        <taxon>Aliterella</taxon>
    </lineage>
</organism>
<name>A0A0D8ZNI7_9CYAN</name>
<dbReference type="STRING" id="1618023.UH38_20575"/>
<sequence length="65" mass="7659">MLLGHLLVQEKFVSPAQLEQILSEQNHRNQKLGELMVEKNIISPAQLEQLLEKQYWQKNGFWLIS</sequence>
<keyword evidence="2" id="KW-1185">Reference proteome</keyword>
<accession>A0A0D8ZNI7</accession>
<dbReference type="SUPFAM" id="SSF160246">
    <property type="entry name" value="EspE N-terminal domain-like"/>
    <property type="match status" value="1"/>
</dbReference>
<reference evidence="1 2" key="1">
    <citation type="submission" date="2015-02" db="EMBL/GenBank/DDBJ databases">
        <title>Draft genome of a novel marine cyanobacterium (Chroococcales) isolated from South Atlantic Ocean.</title>
        <authorList>
            <person name="Rigonato J."/>
            <person name="Alvarenga D.O."/>
            <person name="Branco L.H."/>
            <person name="Varani A.M."/>
            <person name="Brandini F.P."/>
            <person name="Fiore M.F."/>
        </authorList>
    </citation>
    <scope>NUCLEOTIDE SEQUENCE [LARGE SCALE GENOMIC DNA]</scope>
    <source>
        <strain evidence="1 2">CENA595</strain>
    </source>
</reference>
<proteinExistence type="predicted"/>
<dbReference type="InterPro" id="IPR037257">
    <property type="entry name" value="T2SS_E_N_sf"/>
</dbReference>